<dbReference type="SMART" id="SM00256">
    <property type="entry name" value="FBOX"/>
    <property type="match status" value="1"/>
</dbReference>
<name>A0A9P6JSJ7_9AGAR</name>
<reference evidence="2" key="1">
    <citation type="submission" date="2020-11" db="EMBL/GenBank/DDBJ databases">
        <authorList>
            <consortium name="DOE Joint Genome Institute"/>
            <person name="Ahrendt S."/>
            <person name="Riley R."/>
            <person name="Andreopoulos W."/>
            <person name="Labutti K."/>
            <person name="Pangilinan J."/>
            <person name="Ruiz-Duenas F.J."/>
            <person name="Barrasa J.M."/>
            <person name="Sanchez-Garcia M."/>
            <person name="Camarero S."/>
            <person name="Miyauchi S."/>
            <person name="Serrano A."/>
            <person name="Linde D."/>
            <person name="Babiker R."/>
            <person name="Drula E."/>
            <person name="Ayuso-Fernandez I."/>
            <person name="Pacheco R."/>
            <person name="Padilla G."/>
            <person name="Ferreira P."/>
            <person name="Barriuso J."/>
            <person name="Kellner H."/>
            <person name="Castanera R."/>
            <person name="Alfaro M."/>
            <person name="Ramirez L."/>
            <person name="Pisabarro A.G."/>
            <person name="Kuo A."/>
            <person name="Tritt A."/>
            <person name="Lipzen A."/>
            <person name="He G."/>
            <person name="Yan M."/>
            <person name="Ng V."/>
            <person name="Cullen D."/>
            <person name="Martin F."/>
            <person name="Rosso M.-N."/>
            <person name="Henrissat B."/>
            <person name="Hibbett D."/>
            <person name="Martinez A.T."/>
            <person name="Grigoriev I.V."/>
        </authorList>
    </citation>
    <scope>NUCLEOTIDE SEQUENCE</scope>
    <source>
        <strain evidence="2">CBS 506.95</strain>
    </source>
</reference>
<dbReference type="AlphaFoldDB" id="A0A9P6JSJ7"/>
<dbReference type="Pfam" id="PF00646">
    <property type="entry name" value="F-box"/>
    <property type="match status" value="1"/>
</dbReference>
<dbReference type="Proteomes" id="UP000807306">
    <property type="component" value="Unassembled WGS sequence"/>
</dbReference>
<protein>
    <recommendedName>
        <fullName evidence="1">F-box domain-containing protein</fullName>
    </recommendedName>
</protein>
<evidence type="ECO:0000313" key="2">
    <source>
        <dbReference type="EMBL" id="KAF9530600.1"/>
    </source>
</evidence>
<comment type="caution">
    <text evidence="2">The sequence shown here is derived from an EMBL/GenBank/DDBJ whole genome shotgun (WGS) entry which is preliminary data.</text>
</comment>
<organism evidence="2 3">
    <name type="scientific">Crepidotus variabilis</name>
    <dbReference type="NCBI Taxonomy" id="179855"/>
    <lineage>
        <taxon>Eukaryota</taxon>
        <taxon>Fungi</taxon>
        <taxon>Dikarya</taxon>
        <taxon>Basidiomycota</taxon>
        <taxon>Agaricomycotina</taxon>
        <taxon>Agaricomycetes</taxon>
        <taxon>Agaricomycetidae</taxon>
        <taxon>Agaricales</taxon>
        <taxon>Agaricineae</taxon>
        <taxon>Crepidotaceae</taxon>
        <taxon>Crepidotus</taxon>
    </lineage>
</organism>
<dbReference type="InterPro" id="IPR036047">
    <property type="entry name" value="F-box-like_dom_sf"/>
</dbReference>
<dbReference type="OrthoDB" id="3068592at2759"/>
<gene>
    <name evidence="2" type="ORF">CPB83DRAFT_810497</name>
</gene>
<feature type="domain" description="F-box" evidence="1">
    <location>
        <begin position="4"/>
        <end position="50"/>
    </location>
</feature>
<accession>A0A9P6JSJ7</accession>
<dbReference type="EMBL" id="MU157839">
    <property type="protein sequence ID" value="KAF9530600.1"/>
    <property type="molecule type" value="Genomic_DNA"/>
</dbReference>
<sequence length="300" mass="34594">MTLRPTFLGLPIELLTDLMKQLESTDILHLRQTCKHLFGVSHERSIWLYLIYYYLETIQPRAHWPDQSIHLYNSKQLELMVLQPFKVKRRWTIKNIKPSLNRPIKLTNKAYVFHLVTGGRRLLLANIQGKILCIDLDAPKSRARTLIPSLYGTKFRVITRISVDMDDKTLSLAFNITVKNTFFELDEEICDPLDGLRPIQIWRVTTAVDKTGFANGSTAQHLAFFYEEAHLSFHGFVLYKSLVAYSVTKHIPDSDDWPLYAAVVVPWAKASTQDLSYERMIIRTDTSLSPTIICTNSHLT</sequence>
<proteinExistence type="predicted"/>
<dbReference type="SUPFAM" id="SSF81383">
    <property type="entry name" value="F-box domain"/>
    <property type="match status" value="1"/>
</dbReference>
<keyword evidence="3" id="KW-1185">Reference proteome</keyword>
<dbReference type="PROSITE" id="PS50181">
    <property type="entry name" value="FBOX"/>
    <property type="match status" value="1"/>
</dbReference>
<evidence type="ECO:0000259" key="1">
    <source>
        <dbReference type="PROSITE" id="PS50181"/>
    </source>
</evidence>
<evidence type="ECO:0000313" key="3">
    <source>
        <dbReference type="Proteomes" id="UP000807306"/>
    </source>
</evidence>
<dbReference type="InterPro" id="IPR001810">
    <property type="entry name" value="F-box_dom"/>
</dbReference>